<evidence type="ECO:0000313" key="2">
    <source>
        <dbReference type="EMBL" id="MBW8290362.1"/>
    </source>
</evidence>
<dbReference type="Gene3D" id="3.10.450.40">
    <property type="match status" value="1"/>
</dbReference>
<sequence length="122" mass="13806">MTELIPDTLYWQPALAADGVASGLADIHQTIRVILKTRKGAVPHRPEFGSLLHRYLDWPQNRISPYLVREARAAILHPVEGEPRAEVVDIEVELLPGEVRLRIGWRVKGGGNLEQTQVEWTR</sequence>
<evidence type="ECO:0000313" key="3">
    <source>
        <dbReference type="Proteomes" id="UP000711178"/>
    </source>
</evidence>
<keyword evidence="3" id="KW-1185">Reference proteome</keyword>
<dbReference type="EMBL" id="JAHDTB010000047">
    <property type="protein sequence ID" value="MBW8290362.1"/>
    <property type="molecule type" value="Genomic_DNA"/>
</dbReference>
<accession>A0ABS7FJY3</accession>
<organism evidence="2 3">
    <name type="scientific">Chromobacterium subtsugae</name>
    <dbReference type="NCBI Taxonomy" id="251747"/>
    <lineage>
        <taxon>Bacteria</taxon>
        <taxon>Pseudomonadati</taxon>
        <taxon>Pseudomonadota</taxon>
        <taxon>Betaproteobacteria</taxon>
        <taxon>Neisseriales</taxon>
        <taxon>Chromobacteriaceae</taxon>
        <taxon>Chromobacterium</taxon>
    </lineage>
</organism>
<gene>
    <name evidence="2" type="ORF">KIF53_22245</name>
</gene>
<name>A0ABS7FJY3_9NEIS</name>
<dbReference type="InterPro" id="IPR007048">
    <property type="entry name" value="IraD/Gp25-like"/>
</dbReference>
<dbReference type="GeneID" id="89685586"/>
<proteinExistence type="predicted"/>
<feature type="domain" description="IraD/Gp25-like" evidence="1">
    <location>
        <begin position="22"/>
        <end position="108"/>
    </location>
</feature>
<dbReference type="Proteomes" id="UP000711178">
    <property type="component" value="Unassembled WGS sequence"/>
</dbReference>
<dbReference type="Pfam" id="PF04965">
    <property type="entry name" value="GPW_gp25"/>
    <property type="match status" value="1"/>
</dbReference>
<evidence type="ECO:0000259" key="1">
    <source>
        <dbReference type="Pfam" id="PF04965"/>
    </source>
</evidence>
<dbReference type="SUPFAM" id="SSF160719">
    <property type="entry name" value="gpW/gp25-like"/>
    <property type="match status" value="1"/>
</dbReference>
<protein>
    <submittedName>
        <fullName evidence="2">GPW/gp25 family protein</fullName>
    </submittedName>
</protein>
<dbReference type="RefSeq" id="WP_043579123.1">
    <property type="nucleotide sequence ID" value="NZ_CP142381.1"/>
</dbReference>
<reference evidence="2 3" key="1">
    <citation type="submission" date="2021-05" db="EMBL/GenBank/DDBJ databases">
        <title>Draft Whole Genome Sequencing Of Biosensor Chromobacterium violaceum Strain CV026 Reveals A Regulatory RNA In Chromobacterium violaceum Phenotype Regulatory Network.</title>
        <authorList>
            <person name="Hong K.W."/>
            <person name="Chan K.G."/>
            <person name="Chang C.-Y."/>
        </authorList>
    </citation>
    <scope>NUCLEOTIDE SEQUENCE [LARGE SCALE GENOMIC DNA]</scope>
    <source>
        <strain evidence="2 3">ATCC 31532</strain>
    </source>
</reference>
<comment type="caution">
    <text evidence="2">The sequence shown here is derived from an EMBL/GenBank/DDBJ whole genome shotgun (WGS) entry which is preliminary data.</text>
</comment>